<feature type="domain" description="LicD/FKTN/FKRP nucleotidyltransferase" evidence="1">
    <location>
        <begin position="55"/>
        <end position="121"/>
    </location>
</feature>
<dbReference type="Proteomes" id="UP000831422">
    <property type="component" value="Chromosome"/>
</dbReference>
<dbReference type="EMBL" id="CP096120">
    <property type="protein sequence ID" value="UPO23496.1"/>
    <property type="molecule type" value="Genomic_DNA"/>
</dbReference>
<evidence type="ECO:0000313" key="3">
    <source>
        <dbReference type="Proteomes" id="UP000831422"/>
    </source>
</evidence>
<reference evidence="2 3" key="1">
    <citation type="submission" date="2022-04" db="EMBL/GenBank/DDBJ databases">
        <title>Occurrence of NDM-1-producing Shewanella putrefaciens and Acinetobacter portensis in a dairy farm from China.</title>
        <authorList>
            <person name="Li R."/>
            <person name="Zhang L."/>
        </authorList>
    </citation>
    <scope>NUCLEOTIDE SEQUENCE [LARGE SCALE GENOMIC DNA]</scope>
    <source>
        <strain evidence="2 3">JNE5</strain>
    </source>
</reference>
<dbReference type="PANTHER" id="PTHR43404">
    <property type="entry name" value="LIPOPOLYSACCHARIDE CHOLINEPHOSPHOTRANSFERASE LICD"/>
    <property type="match status" value="1"/>
</dbReference>
<name>A0ABY4JVN4_9GAMM</name>
<accession>A0ABY4JVN4</accession>
<dbReference type="Pfam" id="PF04991">
    <property type="entry name" value="LicD"/>
    <property type="match status" value="1"/>
</dbReference>
<proteinExistence type="predicted"/>
<dbReference type="PANTHER" id="PTHR43404:SF1">
    <property type="entry name" value="MNN4P"/>
    <property type="match status" value="1"/>
</dbReference>
<dbReference type="InterPro" id="IPR052942">
    <property type="entry name" value="LPS_cholinephosphotransferase"/>
</dbReference>
<evidence type="ECO:0000259" key="1">
    <source>
        <dbReference type="Pfam" id="PF04991"/>
    </source>
</evidence>
<dbReference type="InterPro" id="IPR007074">
    <property type="entry name" value="LicD/FKTN/FKRP_NTP_transf"/>
</dbReference>
<dbReference type="RefSeq" id="WP_248101230.1">
    <property type="nucleotide sequence ID" value="NZ_CP096120.1"/>
</dbReference>
<sequence>MLNLFNIKYYSYLVHPFNKKKREALTKRILHERFKRLAPDALRDISKVLSSYKPNVKVWLAFGTLLGAYREKKIIDYDYDLDFGIMDFDMTEDFIQSMKANGFIPYKYFSIKSDEDLLNNFISEYTFIYKGFVLIDFFVCKEVNNQISAFLFDAEDGLTWNETLKKYNNGLRTVKRSFSKFNYKNISFYGSEFLIPEDTELYLREAYGRDFMTPKQYSYSERPKTNECILDASTVGIEVKM</sequence>
<evidence type="ECO:0000313" key="2">
    <source>
        <dbReference type="EMBL" id="UPO23496.1"/>
    </source>
</evidence>
<keyword evidence="3" id="KW-1185">Reference proteome</keyword>
<protein>
    <submittedName>
        <fullName evidence="2">LicD family protein</fullName>
    </submittedName>
</protein>
<organism evidence="2 3">
    <name type="scientific">Acinetobacter portensis</name>
    <dbReference type="NCBI Taxonomy" id="1839785"/>
    <lineage>
        <taxon>Bacteria</taxon>
        <taxon>Pseudomonadati</taxon>
        <taxon>Pseudomonadota</taxon>
        <taxon>Gammaproteobacteria</taxon>
        <taxon>Moraxellales</taxon>
        <taxon>Moraxellaceae</taxon>
        <taxon>Acinetobacter</taxon>
    </lineage>
</organism>
<gene>
    <name evidence="2" type="ORF">MZO21_01215</name>
</gene>